<dbReference type="InterPro" id="IPR029065">
    <property type="entry name" value="Enolase_C-like"/>
</dbReference>
<dbReference type="GO" id="GO:0016855">
    <property type="term" value="F:racemase and epimerase activity, acting on amino acids and derivatives"/>
    <property type="evidence" value="ECO:0007669"/>
    <property type="project" value="UniProtKB-UniRule"/>
</dbReference>
<dbReference type="GO" id="GO:0009063">
    <property type="term" value="P:amino acid catabolic process"/>
    <property type="evidence" value="ECO:0007669"/>
    <property type="project" value="InterPro"/>
</dbReference>
<proteinExistence type="inferred from homology"/>
<evidence type="ECO:0000256" key="7">
    <source>
        <dbReference type="RuleBase" id="RU366006"/>
    </source>
</evidence>
<dbReference type="GO" id="GO:0000287">
    <property type="term" value="F:magnesium ion binding"/>
    <property type="evidence" value="ECO:0007669"/>
    <property type="project" value="UniProtKB-ARBA"/>
</dbReference>
<keyword evidence="2 6" id="KW-0479">Metal-binding</keyword>
<dbReference type="InterPro" id="IPR018110">
    <property type="entry name" value="Mandel_Rmase/mucon_lact_enz_CS"/>
</dbReference>
<evidence type="ECO:0000256" key="2">
    <source>
        <dbReference type="ARBA" id="ARBA00022723"/>
    </source>
</evidence>
<dbReference type="RefSeq" id="WP_072832319.1">
    <property type="nucleotide sequence ID" value="NZ_FQXP01000010.1"/>
</dbReference>
<dbReference type="InterPro" id="IPR034603">
    <property type="entry name" value="Dipeptide_epimerase"/>
</dbReference>
<dbReference type="STRING" id="1121306.SAMN02745196_02463"/>
<feature type="active site" description="Proton acceptor; specific for (R)-substrate epimerization" evidence="5">
    <location>
        <position position="161"/>
    </location>
</feature>
<evidence type="ECO:0000256" key="4">
    <source>
        <dbReference type="ARBA" id="ARBA00023235"/>
    </source>
</evidence>
<dbReference type="OrthoDB" id="9775391at2"/>
<dbReference type="InterPro" id="IPR029017">
    <property type="entry name" value="Enolase-like_N"/>
</dbReference>
<dbReference type="SUPFAM" id="SSF51604">
    <property type="entry name" value="Enolase C-terminal domain-like"/>
    <property type="match status" value="1"/>
</dbReference>
<feature type="domain" description="Mandelate racemase/muconate lactonizing enzyme C-terminal" evidence="8">
    <location>
        <begin position="140"/>
        <end position="238"/>
    </location>
</feature>
<feature type="binding site" evidence="6">
    <location>
        <position position="189"/>
    </location>
    <ligand>
        <name>Mg(2+)</name>
        <dbReference type="ChEBI" id="CHEBI:18420"/>
    </ligand>
</feature>
<reference evidence="9 10" key="1">
    <citation type="submission" date="2016-11" db="EMBL/GenBank/DDBJ databases">
        <authorList>
            <person name="Jaros S."/>
            <person name="Januszkiewicz K."/>
            <person name="Wedrychowicz H."/>
        </authorList>
    </citation>
    <scope>NUCLEOTIDE SEQUENCE [LARGE SCALE GENOMIC DNA]</scope>
    <source>
        <strain evidence="9 10">DSM 3089</strain>
    </source>
</reference>
<gene>
    <name evidence="9" type="ORF">SAMN02745196_02463</name>
</gene>
<feature type="binding site" evidence="6">
    <location>
        <position position="242"/>
    </location>
    <ligand>
        <name>Mg(2+)</name>
        <dbReference type="ChEBI" id="CHEBI:18420"/>
    </ligand>
</feature>
<dbReference type="SMART" id="SM00922">
    <property type="entry name" value="MR_MLE"/>
    <property type="match status" value="1"/>
</dbReference>
<dbReference type="Pfam" id="PF13378">
    <property type="entry name" value="MR_MLE_C"/>
    <property type="match status" value="1"/>
</dbReference>
<dbReference type="SUPFAM" id="SSF54826">
    <property type="entry name" value="Enolase N-terminal domain-like"/>
    <property type="match status" value="1"/>
</dbReference>
<evidence type="ECO:0000256" key="6">
    <source>
        <dbReference type="PIRSR" id="PIRSR634603-3"/>
    </source>
</evidence>
<evidence type="ECO:0000256" key="1">
    <source>
        <dbReference type="ARBA" id="ARBA00008031"/>
    </source>
</evidence>
<dbReference type="InterPro" id="IPR036849">
    <property type="entry name" value="Enolase-like_C_sf"/>
</dbReference>
<dbReference type="FunFam" id="3.30.390.10:FF:000009">
    <property type="entry name" value="Hydrophobic dipeptide epimerase"/>
    <property type="match status" value="1"/>
</dbReference>
<sequence>MEIVDIKIGEIDLPLSKSYTRGCIVVKESEEIVVKVFTECGEVGVGSAVATPNITGETKESIIGAIRYLRPLIIGQKVENIEGIMKIVNKALMFNNSAKAAIDMALYDLMGKSFGVPLYKLLGGHQNSISTSITINFASTEEMVSNALEAIMKGYSSLKLKVGYDAATDIARITAIRKAIRKGINLRIDANQGWRPKEAVKIIRTLEDLGLDIEFIEQPVKAWDVEGLQYVTDHVATEILADESVLGPPSAFKVIKSNVADLISIKLMKSGGLHNAIKIYDMADTTDIRTMMGCMLESKIGITAAASLAVAKINMIQSDLDTMFTYNSDHIIGGANISGDTITLPEKPGLGIEEVLGFKEIKG</sequence>
<evidence type="ECO:0000259" key="8">
    <source>
        <dbReference type="SMART" id="SM00922"/>
    </source>
</evidence>
<organism evidence="9 10">
    <name type="scientific">Clostridium collagenovorans DSM 3089</name>
    <dbReference type="NCBI Taxonomy" id="1121306"/>
    <lineage>
        <taxon>Bacteria</taxon>
        <taxon>Bacillati</taxon>
        <taxon>Bacillota</taxon>
        <taxon>Clostridia</taxon>
        <taxon>Eubacteriales</taxon>
        <taxon>Clostridiaceae</taxon>
        <taxon>Clostridium</taxon>
    </lineage>
</organism>
<dbReference type="CDD" id="cd03319">
    <property type="entry name" value="L-Ala-DL-Glu_epimerase"/>
    <property type="match status" value="1"/>
</dbReference>
<keyword evidence="4 7" id="KW-0413">Isomerase</keyword>
<accession>A0A1M5XWF3</accession>
<dbReference type="SFLD" id="SFLDS00001">
    <property type="entry name" value="Enolase"/>
    <property type="match status" value="1"/>
</dbReference>
<dbReference type="SFLD" id="SFLDF00009">
    <property type="entry name" value="o-succinylbenzoate_synthase"/>
    <property type="match status" value="1"/>
</dbReference>
<feature type="active site" description="Proton acceptor; specific for (S)-substrate epimerization" evidence="5">
    <location>
        <position position="266"/>
    </location>
</feature>
<dbReference type="InterPro" id="IPR013342">
    <property type="entry name" value="Mandelate_racemase_C"/>
</dbReference>
<dbReference type="SFLD" id="SFLDG00180">
    <property type="entry name" value="muconate_cycloisomerase"/>
    <property type="match status" value="1"/>
</dbReference>
<comment type="cofactor">
    <cofactor evidence="6 7">
        <name>Mg(2+)</name>
        <dbReference type="ChEBI" id="CHEBI:18420"/>
    </cofactor>
    <text evidence="6 7">Binds 1 Mg(2+) ion per subunit.</text>
</comment>
<name>A0A1M5XWF3_9CLOT</name>
<dbReference type="EMBL" id="FQXP01000010">
    <property type="protein sequence ID" value="SHI03858.1"/>
    <property type="molecule type" value="Genomic_DNA"/>
</dbReference>
<dbReference type="EC" id="5.1.1.-" evidence="7"/>
<feature type="binding site" evidence="6">
    <location>
        <position position="217"/>
    </location>
    <ligand>
        <name>Mg(2+)</name>
        <dbReference type="ChEBI" id="CHEBI:18420"/>
    </ligand>
</feature>
<dbReference type="Gene3D" id="3.30.390.10">
    <property type="entry name" value="Enolase-like, N-terminal domain"/>
    <property type="match status" value="1"/>
</dbReference>
<evidence type="ECO:0000256" key="3">
    <source>
        <dbReference type="ARBA" id="ARBA00022842"/>
    </source>
</evidence>
<keyword evidence="10" id="KW-1185">Reference proteome</keyword>
<keyword evidence="3 6" id="KW-0460">Magnesium</keyword>
<evidence type="ECO:0000256" key="5">
    <source>
        <dbReference type="PIRSR" id="PIRSR634603-1"/>
    </source>
</evidence>
<dbReference type="PANTHER" id="PTHR48073:SF2">
    <property type="entry name" value="O-SUCCINYLBENZOATE SYNTHASE"/>
    <property type="match status" value="1"/>
</dbReference>
<dbReference type="Pfam" id="PF02746">
    <property type="entry name" value="MR_MLE_N"/>
    <property type="match status" value="1"/>
</dbReference>
<comment type="similarity">
    <text evidence="1 7">Belongs to the mandelate racemase/muconate lactonizing enzyme family.</text>
</comment>
<dbReference type="Gene3D" id="3.20.20.120">
    <property type="entry name" value="Enolase-like C-terminal domain"/>
    <property type="match status" value="1"/>
</dbReference>
<evidence type="ECO:0000313" key="10">
    <source>
        <dbReference type="Proteomes" id="UP000184526"/>
    </source>
</evidence>
<dbReference type="InterPro" id="IPR013341">
    <property type="entry name" value="Mandelate_racemase_N_dom"/>
</dbReference>
<dbReference type="PROSITE" id="PS00908">
    <property type="entry name" value="MR_MLE_1"/>
    <property type="match status" value="1"/>
</dbReference>
<dbReference type="GO" id="GO:0006518">
    <property type="term" value="P:peptide metabolic process"/>
    <property type="evidence" value="ECO:0007669"/>
    <property type="project" value="UniProtKB-ARBA"/>
</dbReference>
<evidence type="ECO:0000313" key="9">
    <source>
        <dbReference type="EMBL" id="SHI03858.1"/>
    </source>
</evidence>
<dbReference type="AlphaFoldDB" id="A0A1M5XWF3"/>
<dbReference type="PANTHER" id="PTHR48073">
    <property type="entry name" value="O-SUCCINYLBENZOATE SYNTHASE-RELATED"/>
    <property type="match status" value="1"/>
</dbReference>
<protein>
    <recommendedName>
        <fullName evidence="7">Dipeptide epimerase</fullName>
        <ecNumber evidence="7">5.1.1.-</ecNumber>
    </recommendedName>
</protein>
<dbReference type="Proteomes" id="UP000184526">
    <property type="component" value="Unassembled WGS sequence"/>
</dbReference>